<protein>
    <submittedName>
        <fullName evidence="1">Uncharacterized protein</fullName>
    </submittedName>
</protein>
<dbReference type="HOGENOM" id="CLU_200004_0_0_1"/>
<evidence type="ECO:0000313" key="2">
    <source>
        <dbReference type="Proteomes" id="UP000026962"/>
    </source>
</evidence>
<sequence>MLEVDEEDLERLTMSSVDDEGVDAQMTVKATKTTRLRFEGTTQLQLHVDAAARSPPVMKPC</sequence>
<dbReference type="AlphaFoldDB" id="A0A0E0LZX1"/>
<organism evidence="1">
    <name type="scientific">Oryza punctata</name>
    <name type="common">Red rice</name>
    <dbReference type="NCBI Taxonomy" id="4537"/>
    <lineage>
        <taxon>Eukaryota</taxon>
        <taxon>Viridiplantae</taxon>
        <taxon>Streptophyta</taxon>
        <taxon>Embryophyta</taxon>
        <taxon>Tracheophyta</taxon>
        <taxon>Spermatophyta</taxon>
        <taxon>Magnoliopsida</taxon>
        <taxon>Liliopsida</taxon>
        <taxon>Poales</taxon>
        <taxon>Poaceae</taxon>
        <taxon>BOP clade</taxon>
        <taxon>Oryzoideae</taxon>
        <taxon>Oryzeae</taxon>
        <taxon>Oryzinae</taxon>
        <taxon>Oryza</taxon>
    </lineage>
</organism>
<dbReference type="Proteomes" id="UP000026962">
    <property type="component" value="Chromosome 9"/>
</dbReference>
<proteinExistence type="predicted"/>
<dbReference type="Gramene" id="OPUNC09G05190.1">
    <property type="protein sequence ID" value="OPUNC09G05190.1"/>
    <property type="gene ID" value="OPUNC09G05190"/>
</dbReference>
<evidence type="ECO:0000313" key="1">
    <source>
        <dbReference type="EnsemblPlants" id="OPUNC09G05190.1"/>
    </source>
</evidence>
<dbReference type="EnsemblPlants" id="OPUNC09G05190.1">
    <property type="protein sequence ID" value="OPUNC09G05190.1"/>
    <property type="gene ID" value="OPUNC09G05190"/>
</dbReference>
<accession>A0A0E0LZX1</accession>
<dbReference type="OMA" id="DAQMTVK"/>
<reference evidence="1" key="1">
    <citation type="submission" date="2015-04" db="UniProtKB">
        <authorList>
            <consortium name="EnsemblPlants"/>
        </authorList>
    </citation>
    <scope>IDENTIFICATION</scope>
</reference>
<name>A0A0E0LZX1_ORYPU</name>
<keyword evidence="2" id="KW-1185">Reference proteome</keyword>
<reference evidence="1" key="2">
    <citation type="submission" date="2018-05" db="EMBL/GenBank/DDBJ databases">
        <title>OpunRS2 (Oryza punctata Reference Sequence Version 2).</title>
        <authorList>
            <person name="Zhang J."/>
            <person name="Kudrna D."/>
            <person name="Lee S."/>
            <person name="Talag J."/>
            <person name="Welchert J."/>
            <person name="Wing R.A."/>
        </authorList>
    </citation>
    <scope>NUCLEOTIDE SEQUENCE [LARGE SCALE GENOMIC DNA]</scope>
</reference>